<dbReference type="Pfam" id="PF17886">
    <property type="entry name" value="ArsA_HSP20"/>
    <property type="match status" value="1"/>
</dbReference>
<name>A0ABU1IP02_9BACL</name>
<evidence type="ECO:0000313" key="5">
    <source>
        <dbReference type="Proteomes" id="UP001185012"/>
    </source>
</evidence>
<dbReference type="PANTHER" id="PTHR10803:SF3">
    <property type="entry name" value="ATPASE GET3"/>
    <property type="match status" value="1"/>
</dbReference>
<dbReference type="NCBIfam" id="TIGR00345">
    <property type="entry name" value="GET3_arsA_TRC40"/>
    <property type="match status" value="1"/>
</dbReference>
<dbReference type="Gene3D" id="3.40.50.300">
    <property type="entry name" value="P-loop containing nucleotide triphosphate hydrolases"/>
    <property type="match status" value="1"/>
</dbReference>
<organism evidence="4 5">
    <name type="scientific">Desmospora profundinema</name>
    <dbReference type="NCBI Taxonomy" id="1571184"/>
    <lineage>
        <taxon>Bacteria</taxon>
        <taxon>Bacillati</taxon>
        <taxon>Bacillota</taxon>
        <taxon>Bacilli</taxon>
        <taxon>Bacillales</taxon>
        <taxon>Thermoactinomycetaceae</taxon>
        <taxon>Desmospora</taxon>
    </lineage>
</organism>
<dbReference type="InterPro" id="IPR027417">
    <property type="entry name" value="P-loop_NTPase"/>
</dbReference>
<dbReference type="EMBL" id="JAVDQG010000004">
    <property type="protein sequence ID" value="MDR6226252.1"/>
    <property type="molecule type" value="Genomic_DNA"/>
</dbReference>
<feature type="domain" description="ArsA/GET3 Anion-transporting ATPase-like" evidence="2">
    <location>
        <begin position="1"/>
        <end position="300"/>
    </location>
</feature>
<dbReference type="InterPro" id="IPR025723">
    <property type="entry name" value="ArsA/GET3_ATPase-like"/>
</dbReference>
<dbReference type="InterPro" id="IPR040612">
    <property type="entry name" value="ArsA_HSP20-like"/>
</dbReference>
<dbReference type="Proteomes" id="UP001185012">
    <property type="component" value="Unassembled WGS sequence"/>
</dbReference>
<evidence type="ECO:0000313" key="4">
    <source>
        <dbReference type="EMBL" id="MDR6226252.1"/>
    </source>
</evidence>
<reference evidence="4 5" key="1">
    <citation type="submission" date="2023-07" db="EMBL/GenBank/DDBJ databases">
        <title>Genomic Encyclopedia of Type Strains, Phase IV (KMG-IV): sequencing the most valuable type-strain genomes for metagenomic binning, comparative biology and taxonomic classification.</title>
        <authorList>
            <person name="Goeker M."/>
        </authorList>
    </citation>
    <scope>NUCLEOTIDE SEQUENCE [LARGE SCALE GENOMIC DNA]</scope>
    <source>
        <strain evidence="4 5">DSM 45903</strain>
    </source>
</reference>
<accession>A0ABU1IP02</accession>
<evidence type="ECO:0000256" key="1">
    <source>
        <dbReference type="ARBA" id="ARBA00011040"/>
    </source>
</evidence>
<proteinExistence type="inferred from homology"/>
<comment type="similarity">
    <text evidence="1">Belongs to the arsA ATPase family.</text>
</comment>
<evidence type="ECO:0000259" key="2">
    <source>
        <dbReference type="Pfam" id="PF02374"/>
    </source>
</evidence>
<dbReference type="Pfam" id="PF02374">
    <property type="entry name" value="ArsA_ATPase"/>
    <property type="match status" value="1"/>
</dbReference>
<dbReference type="CDD" id="cd02035">
    <property type="entry name" value="ArsA"/>
    <property type="match status" value="1"/>
</dbReference>
<dbReference type="RefSeq" id="WP_309865880.1">
    <property type="nucleotide sequence ID" value="NZ_JAVDQG010000004.1"/>
</dbReference>
<dbReference type="InterPro" id="IPR016300">
    <property type="entry name" value="ATPase_ArsA/GET3"/>
</dbReference>
<sequence length="391" mass="44520">MRVILYTGKGGVGKTSIAAATGLRLAEEGKRTLVLSTDAAHSLSDSFDRPLTNDPVPISNRLWGMEVDPIKETERNWGAVQKWFQGVMDWAELDDTTSEEMIVFPGMEELFSLLKIKHYIKSGKFDTIVVDCAPTGETLRLLSYPNILKWWLEKIFPYEKRLVKVIKPVAKAVTGGLELPDSHTMDSIERLGRELEEMHRMIFQSRMTSVRIVMNPEKMVIAEARRSFTYLNFFGFHTDAVVVNKIFPEEAGIGYFKDWHIKHAQYLQEIKASFSPLPILKVPLMQDEVTGLQSLNRVADQAFAHVDVGSVLYEGTAEEVKREQERYVLKLALPFVTKDKVNVMQRGDELTITVGTYKRKVILPRVLMGRPVTGARFADEKLNIYFGDREM</sequence>
<keyword evidence="5" id="KW-1185">Reference proteome</keyword>
<evidence type="ECO:0000259" key="3">
    <source>
        <dbReference type="Pfam" id="PF17886"/>
    </source>
</evidence>
<feature type="domain" description="ArsA HSP20-like" evidence="3">
    <location>
        <begin position="325"/>
        <end position="386"/>
    </location>
</feature>
<dbReference type="Gene3D" id="2.60.40.790">
    <property type="match status" value="1"/>
</dbReference>
<comment type="caution">
    <text evidence="4">The sequence shown here is derived from an EMBL/GenBank/DDBJ whole genome shotgun (WGS) entry which is preliminary data.</text>
</comment>
<dbReference type="SUPFAM" id="SSF52540">
    <property type="entry name" value="P-loop containing nucleoside triphosphate hydrolases"/>
    <property type="match status" value="1"/>
</dbReference>
<gene>
    <name evidence="4" type="ORF">JOE21_002258</name>
</gene>
<dbReference type="PANTHER" id="PTHR10803">
    <property type="entry name" value="ARSENICAL PUMP-DRIVING ATPASE ARSENITE-TRANSLOCATING ATPASE"/>
    <property type="match status" value="1"/>
</dbReference>
<protein>
    <submittedName>
        <fullName evidence="4">Arsenite-transporting ATPase</fullName>
    </submittedName>
</protein>
<dbReference type="InterPro" id="IPR008978">
    <property type="entry name" value="HSP20-like_chaperone"/>
</dbReference>